<dbReference type="Proteomes" id="UP001152747">
    <property type="component" value="Unassembled WGS sequence"/>
</dbReference>
<accession>A0A9P1J021</accession>
<comment type="caution">
    <text evidence="1">The sequence shown here is derived from an EMBL/GenBank/DDBJ whole genome shotgun (WGS) entry which is preliminary data.</text>
</comment>
<reference evidence="1" key="1">
    <citation type="submission" date="2022-11" db="EMBL/GenBank/DDBJ databases">
        <authorList>
            <person name="Kikuchi T."/>
        </authorList>
    </citation>
    <scope>NUCLEOTIDE SEQUENCE</scope>
    <source>
        <strain evidence="1">PS1010</strain>
    </source>
</reference>
<sequence length="355" mass="42009">MINFANRLTYLEGSKDRNIWKDIDLDSRKFTEKIIGRTTLRKMKGKYVEVLSDKIDASLAAYADLSLEIDLMESLNLAELVRKVLDVDFVFEGKIDISDYDKHLITYSLTRKAMLNDQVVDEFLIDPILNQNDEILLKLFAIYIQFAVDLLRNLFIVQIRDDFIVGWIPRFGKVRDLVDTPIAFAPCLRPRSRIYEEMFENGEIMELDERKMKRRKKTTLLNMIIDENGSDHQAFKLAFPKSPKILQNHSVKRFLLEEIEIYRKNSRKMKRFEQKFTILRRIFGRNRVVHMEKLKKLLILNEKILLDKNTCMEYIECLNPKLFYKQKSSHFCKLAIVRLILQTFVEIQKKLANIG</sequence>
<evidence type="ECO:0000313" key="2">
    <source>
        <dbReference type="Proteomes" id="UP001152747"/>
    </source>
</evidence>
<evidence type="ECO:0000313" key="1">
    <source>
        <dbReference type="EMBL" id="CAI5453826.1"/>
    </source>
</evidence>
<dbReference type="EMBL" id="CANHGI010000005">
    <property type="protein sequence ID" value="CAI5453826.1"/>
    <property type="molecule type" value="Genomic_DNA"/>
</dbReference>
<organism evidence="1 2">
    <name type="scientific">Caenorhabditis angaria</name>
    <dbReference type="NCBI Taxonomy" id="860376"/>
    <lineage>
        <taxon>Eukaryota</taxon>
        <taxon>Metazoa</taxon>
        <taxon>Ecdysozoa</taxon>
        <taxon>Nematoda</taxon>
        <taxon>Chromadorea</taxon>
        <taxon>Rhabditida</taxon>
        <taxon>Rhabditina</taxon>
        <taxon>Rhabditomorpha</taxon>
        <taxon>Rhabditoidea</taxon>
        <taxon>Rhabditidae</taxon>
        <taxon>Peloderinae</taxon>
        <taxon>Caenorhabditis</taxon>
    </lineage>
</organism>
<name>A0A9P1J021_9PELO</name>
<proteinExistence type="predicted"/>
<protein>
    <submittedName>
        <fullName evidence="1">Uncharacterized protein</fullName>
    </submittedName>
</protein>
<gene>
    <name evidence="1" type="ORF">CAMP_LOCUS16463</name>
</gene>
<dbReference type="AlphaFoldDB" id="A0A9P1J021"/>
<keyword evidence="2" id="KW-1185">Reference proteome</keyword>